<feature type="active site" description="Charge relay system" evidence="5">
    <location>
        <position position="59"/>
    </location>
</feature>
<keyword evidence="4 5" id="KW-0720">Serine protease</keyword>
<reference evidence="10" key="1">
    <citation type="submission" date="2022-02" db="EMBL/GenBank/DDBJ databases">
        <title>Corynebacterium sp. from urogenital microbiome.</title>
        <authorList>
            <person name="Cappelli E.A."/>
            <person name="Ribeiro T.G."/>
            <person name="Peixe L."/>
        </authorList>
    </citation>
    <scope>NUCLEOTIDE SEQUENCE</scope>
    <source>
        <strain evidence="10">C8Ua_144</strain>
    </source>
</reference>
<dbReference type="InterPro" id="IPR036852">
    <property type="entry name" value="Peptidase_S8/S53_dom_sf"/>
</dbReference>
<dbReference type="InterPro" id="IPR023827">
    <property type="entry name" value="Peptidase_S8_Asp-AS"/>
</dbReference>
<keyword evidence="8" id="KW-0732">Signal</keyword>
<keyword evidence="11" id="KW-1185">Reference proteome</keyword>
<evidence type="ECO:0000256" key="8">
    <source>
        <dbReference type="SAM" id="SignalP"/>
    </source>
</evidence>
<sequence>MRKFAASALLALSLTPAPAQAQDVACAVPAIVDTPAASPATEALREFATGAGVRVAVIDTGVAPHPEITHLRPGRDFVAADALHDCDNHGTAVAGIIAGHTLGIAPDAEIISIRQTSAHYRDVDAGNLQTLTDAIHNALDEGASVLNISVVSCLEPGFASHIDTSGIAAALHRAEAQGAVVVAAAGNAGPDCEPGFEVFPARFPTVLAVAARADDHAIADYSLPAALSAPGHAPAALAPGGWAEGTLVNNGVHPYAGTSFATPVVSGTVALLQSRYPGIAPEHVRSLLDASAQPGGGAIDPLAALTQLTPHELADRPTAQVRPVDPRPNPAVGRLGALAGAALALAALVVALRARQL</sequence>
<comment type="caution">
    <text evidence="10">The sequence shown here is derived from an EMBL/GenBank/DDBJ whole genome shotgun (WGS) entry which is preliminary data.</text>
</comment>
<dbReference type="EMBL" id="JAKMUR010000001">
    <property type="protein sequence ID" value="MCZ9290757.1"/>
    <property type="molecule type" value="Genomic_DNA"/>
</dbReference>
<feature type="signal peptide" evidence="8">
    <location>
        <begin position="1"/>
        <end position="21"/>
    </location>
</feature>
<dbReference type="Pfam" id="PF00082">
    <property type="entry name" value="Peptidase_S8"/>
    <property type="match status" value="1"/>
</dbReference>
<proteinExistence type="inferred from homology"/>
<accession>A0ABT4R5B8</accession>
<keyword evidence="7" id="KW-1133">Transmembrane helix</keyword>
<dbReference type="Gene3D" id="3.40.50.200">
    <property type="entry name" value="Peptidase S8/S53 domain"/>
    <property type="match status" value="1"/>
</dbReference>
<dbReference type="SUPFAM" id="SSF52743">
    <property type="entry name" value="Subtilisin-like"/>
    <property type="match status" value="1"/>
</dbReference>
<gene>
    <name evidence="10" type="ORF">L8U61_01190</name>
</gene>
<evidence type="ECO:0000256" key="3">
    <source>
        <dbReference type="ARBA" id="ARBA00022801"/>
    </source>
</evidence>
<keyword evidence="3 5" id="KW-0378">Hydrolase</keyword>
<dbReference type="PROSITE" id="PS00138">
    <property type="entry name" value="SUBTILASE_SER"/>
    <property type="match status" value="1"/>
</dbReference>
<dbReference type="CDD" id="cd00306">
    <property type="entry name" value="Peptidases_S8_S53"/>
    <property type="match status" value="1"/>
</dbReference>
<evidence type="ECO:0000256" key="6">
    <source>
        <dbReference type="RuleBase" id="RU003355"/>
    </source>
</evidence>
<dbReference type="Proteomes" id="UP001146453">
    <property type="component" value="Unassembled WGS sequence"/>
</dbReference>
<feature type="domain" description="Peptidase S8/S53" evidence="9">
    <location>
        <begin position="50"/>
        <end position="295"/>
    </location>
</feature>
<keyword evidence="2 5" id="KW-0645">Protease</keyword>
<feature type="active site" description="Charge relay system" evidence="5">
    <location>
        <position position="259"/>
    </location>
</feature>
<protein>
    <submittedName>
        <fullName evidence="10">S8 family serine peptidase</fullName>
    </submittedName>
</protein>
<feature type="transmembrane region" description="Helical" evidence="7">
    <location>
        <begin position="331"/>
        <end position="352"/>
    </location>
</feature>
<feature type="active site" description="Charge relay system" evidence="5">
    <location>
        <position position="89"/>
    </location>
</feature>
<evidence type="ECO:0000313" key="11">
    <source>
        <dbReference type="Proteomes" id="UP001146453"/>
    </source>
</evidence>
<keyword evidence="7" id="KW-0812">Transmembrane</keyword>
<evidence type="ECO:0000259" key="9">
    <source>
        <dbReference type="Pfam" id="PF00082"/>
    </source>
</evidence>
<dbReference type="PROSITE" id="PS00136">
    <property type="entry name" value="SUBTILASE_ASP"/>
    <property type="match status" value="1"/>
</dbReference>
<name>A0ABT4R5B8_9CORY</name>
<dbReference type="PANTHER" id="PTHR43806">
    <property type="entry name" value="PEPTIDASE S8"/>
    <property type="match status" value="1"/>
</dbReference>
<dbReference type="InterPro" id="IPR000209">
    <property type="entry name" value="Peptidase_S8/S53_dom"/>
</dbReference>
<feature type="chain" id="PRO_5046154415" evidence="8">
    <location>
        <begin position="22"/>
        <end position="357"/>
    </location>
</feature>
<dbReference type="InterPro" id="IPR015500">
    <property type="entry name" value="Peptidase_S8_subtilisin-rel"/>
</dbReference>
<evidence type="ECO:0000256" key="5">
    <source>
        <dbReference type="PROSITE-ProRule" id="PRU01240"/>
    </source>
</evidence>
<dbReference type="PROSITE" id="PS00137">
    <property type="entry name" value="SUBTILASE_HIS"/>
    <property type="match status" value="1"/>
</dbReference>
<comment type="similarity">
    <text evidence="1 5 6">Belongs to the peptidase S8 family.</text>
</comment>
<evidence type="ECO:0000313" key="10">
    <source>
        <dbReference type="EMBL" id="MCZ9290757.1"/>
    </source>
</evidence>
<dbReference type="InterPro" id="IPR022398">
    <property type="entry name" value="Peptidase_S8_His-AS"/>
</dbReference>
<dbReference type="PROSITE" id="PS51892">
    <property type="entry name" value="SUBTILASE"/>
    <property type="match status" value="1"/>
</dbReference>
<dbReference type="InterPro" id="IPR050131">
    <property type="entry name" value="Peptidase_S8_subtilisin-like"/>
</dbReference>
<evidence type="ECO:0000256" key="4">
    <source>
        <dbReference type="ARBA" id="ARBA00022825"/>
    </source>
</evidence>
<dbReference type="PRINTS" id="PR00723">
    <property type="entry name" value="SUBTILISIN"/>
</dbReference>
<keyword evidence="7" id="KW-0472">Membrane</keyword>
<evidence type="ECO:0000256" key="7">
    <source>
        <dbReference type="SAM" id="Phobius"/>
    </source>
</evidence>
<dbReference type="InterPro" id="IPR023828">
    <property type="entry name" value="Peptidase_S8_Ser-AS"/>
</dbReference>
<dbReference type="PANTHER" id="PTHR43806:SF11">
    <property type="entry name" value="CEREVISIN-RELATED"/>
    <property type="match status" value="1"/>
</dbReference>
<evidence type="ECO:0000256" key="2">
    <source>
        <dbReference type="ARBA" id="ARBA00022670"/>
    </source>
</evidence>
<evidence type="ECO:0000256" key="1">
    <source>
        <dbReference type="ARBA" id="ARBA00011073"/>
    </source>
</evidence>
<dbReference type="RefSeq" id="WP_269951586.1">
    <property type="nucleotide sequence ID" value="NZ_JAKMUR010000001.1"/>
</dbReference>
<organism evidence="10 11">
    <name type="scientific">Corynebacterium lehmanniae</name>
    <dbReference type="NCBI Taxonomy" id="2913497"/>
    <lineage>
        <taxon>Bacteria</taxon>
        <taxon>Bacillati</taxon>
        <taxon>Actinomycetota</taxon>
        <taxon>Actinomycetes</taxon>
        <taxon>Mycobacteriales</taxon>
        <taxon>Corynebacteriaceae</taxon>
        <taxon>Corynebacterium</taxon>
    </lineage>
</organism>